<name>A0ABD2SPW0_9SOLN</name>
<dbReference type="EMBL" id="JBJKTR010000014">
    <property type="protein sequence ID" value="KAL3345922.1"/>
    <property type="molecule type" value="Genomic_DNA"/>
</dbReference>
<keyword evidence="3" id="KW-1185">Reference proteome</keyword>
<feature type="region of interest" description="Disordered" evidence="1">
    <location>
        <begin position="94"/>
        <end position="113"/>
    </location>
</feature>
<evidence type="ECO:0000313" key="3">
    <source>
        <dbReference type="Proteomes" id="UP001627284"/>
    </source>
</evidence>
<dbReference type="AlphaFoldDB" id="A0ABD2SPW0"/>
<gene>
    <name evidence="2" type="ORF">AABB24_024724</name>
</gene>
<protein>
    <submittedName>
        <fullName evidence="2">Uncharacterized protein</fullName>
    </submittedName>
</protein>
<evidence type="ECO:0000256" key="1">
    <source>
        <dbReference type="SAM" id="MobiDB-lite"/>
    </source>
</evidence>
<proteinExistence type="predicted"/>
<feature type="compositionally biased region" description="Basic residues" evidence="1">
    <location>
        <begin position="96"/>
        <end position="113"/>
    </location>
</feature>
<evidence type="ECO:0000313" key="2">
    <source>
        <dbReference type="EMBL" id="KAL3345922.1"/>
    </source>
</evidence>
<dbReference type="Proteomes" id="UP001627284">
    <property type="component" value="Unassembled WGS sequence"/>
</dbReference>
<comment type="caution">
    <text evidence="2">The sequence shown here is derived from an EMBL/GenBank/DDBJ whole genome shotgun (WGS) entry which is preliminary data.</text>
</comment>
<reference evidence="2 3" key="1">
    <citation type="submission" date="2024-05" db="EMBL/GenBank/DDBJ databases">
        <title>De novo assembly of an allotetraploid wild potato.</title>
        <authorList>
            <person name="Hosaka A.J."/>
        </authorList>
    </citation>
    <scope>NUCLEOTIDE SEQUENCE [LARGE SCALE GENOMIC DNA]</scope>
    <source>
        <tissue evidence="2">Young leaves</tissue>
    </source>
</reference>
<sequence>MSTHILVLLDHSLYSNFQLQVSRNNIHLSFQTKMENGHYFFPIRSLTLSAQFSLDIAVNCSELHNEMGLGHYCGGLYLQISVNLWSNHHLEDAKGSGRRRYRENYRRKRTHSY</sequence>
<organism evidence="2 3">
    <name type="scientific">Solanum stoloniferum</name>
    <dbReference type="NCBI Taxonomy" id="62892"/>
    <lineage>
        <taxon>Eukaryota</taxon>
        <taxon>Viridiplantae</taxon>
        <taxon>Streptophyta</taxon>
        <taxon>Embryophyta</taxon>
        <taxon>Tracheophyta</taxon>
        <taxon>Spermatophyta</taxon>
        <taxon>Magnoliopsida</taxon>
        <taxon>eudicotyledons</taxon>
        <taxon>Gunneridae</taxon>
        <taxon>Pentapetalae</taxon>
        <taxon>asterids</taxon>
        <taxon>lamiids</taxon>
        <taxon>Solanales</taxon>
        <taxon>Solanaceae</taxon>
        <taxon>Solanoideae</taxon>
        <taxon>Solaneae</taxon>
        <taxon>Solanum</taxon>
    </lineage>
</organism>
<accession>A0ABD2SPW0</accession>